<reference evidence="2" key="1">
    <citation type="submission" date="2021-10" db="EMBL/GenBank/DDBJ databases">
        <title>Tropical sea cucumber genome reveals ecological adaptation and Cuvierian tubules defense mechanism.</title>
        <authorList>
            <person name="Chen T."/>
        </authorList>
    </citation>
    <scope>NUCLEOTIDE SEQUENCE</scope>
    <source>
        <strain evidence="2">Nanhai2018</strain>
        <tissue evidence="2">Muscle</tissue>
    </source>
</reference>
<dbReference type="OrthoDB" id="6065502at2759"/>
<dbReference type="Gene3D" id="2.60.220.30">
    <property type="match status" value="1"/>
</dbReference>
<evidence type="ECO:0000313" key="3">
    <source>
        <dbReference type="Proteomes" id="UP001152320"/>
    </source>
</evidence>
<name>A0A9Q0YAP9_HOLLE</name>
<proteinExistence type="predicted"/>
<dbReference type="Proteomes" id="UP001152320">
    <property type="component" value="Unassembled WGS sequence"/>
</dbReference>
<dbReference type="PANTHER" id="PTHR12582:SF41">
    <property type="entry name" value="UNC5C-LIKE PROTEIN"/>
    <property type="match status" value="1"/>
</dbReference>
<gene>
    <name evidence="2" type="ORF">HOLleu_44165</name>
</gene>
<dbReference type="Pfam" id="PF00791">
    <property type="entry name" value="ZU5"/>
    <property type="match status" value="1"/>
</dbReference>
<dbReference type="GO" id="GO:0016020">
    <property type="term" value="C:membrane"/>
    <property type="evidence" value="ECO:0007669"/>
    <property type="project" value="InterPro"/>
</dbReference>
<evidence type="ECO:0000259" key="1">
    <source>
        <dbReference type="Pfam" id="PF00791"/>
    </source>
</evidence>
<dbReference type="InterPro" id="IPR000906">
    <property type="entry name" value="ZU5_dom"/>
</dbReference>
<evidence type="ECO:0000313" key="2">
    <source>
        <dbReference type="EMBL" id="KAJ8018056.1"/>
    </source>
</evidence>
<keyword evidence="3" id="KW-1185">Reference proteome</keyword>
<comment type="caution">
    <text evidence="2">The sequence shown here is derived from an EMBL/GenBank/DDBJ whole genome shotgun (WGS) entry which is preliminary data.</text>
</comment>
<feature type="domain" description="ZU5" evidence="1">
    <location>
        <begin position="12"/>
        <end position="48"/>
    </location>
</feature>
<sequence>MCPPNSQVLPRLTPLILCEPSGLEFIIPVKLTVPHCAVIQEPDHHKVTVEIGHKNRSMKGWTWTEETVAYSLTRKTCSVFLRHFSGVNVNIDSTEEQMLRVIPYAKLTPHSNNVLLTLWFCNDLEADFQSVMKCGENDSLVQLDSYDTFKLRHVKGAESVKVTLKDASNQWFQKEFKDCIDVNSLAGENQLYRDFRLPTVSDQDNGTYIYLDLRVTQRVGEKESETSFTLRKRVSDLRKPVCLRRLYSPCENEERILSFQEYPTDRCFAVPYIDPMRDHEDDVILTLWLCPFESQREKLQEIETKRIQYGSRAKFQFIGKKEDKDEIKFINLEVHTFQDENHRTPFIEEVDVSLLLYESKHTESSNTEDLSGVHQGIT</sequence>
<protein>
    <recommendedName>
        <fullName evidence="1">ZU5 domain-containing protein</fullName>
    </recommendedName>
</protein>
<dbReference type="InterPro" id="IPR037936">
    <property type="entry name" value="UNC5A-D"/>
</dbReference>
<organism evidence="2 3">
    <name type="scientific">Holothuria leucospilota</name>
    <name type="common">Black long sea cucumber</name>
    <name type="synonym">Mertensiothuria leucospilota</name>
    <dbReference type="NCBI Taxonomy" id="206669"/>
    <lineage>
        <taxon>Eukaryota</taxon>
        <taxon>Metazoa</taxon>
        <taxon>Echinodermata</taxon>
        <taxon>Eleutherozoa</taxon>
        <taxon>Echinozoa</taxon>
        <taxon>Holothuroidea</taxon>
        <taxon>Aspidochirotacea</taxon>
        <taxon>Aspidochirotida</taxon>
        <taxon>Holothuriidae</taxon>
        <taxon>Holothuria</taxon>
    </lineage>
</organism>
<dbReference type="EMBL" id="JAIZAY010000681">
    <property type="protein sequence ID" value="KAJ8018056.1"/>
    <property type="molecule type" value="Genomic_DNA"/>
</dbReference>
<dbReference type="AlphaFoldDB" id="A0A9Q0YAP9"/>
<dbReference type="PANTHER" id="PTHR12582">
    <property type="entry name" value="NETRIN RECEPTOR UNC5"/>
    <property type="match status" value="1"/>
</dbReference>
<dbReference type="GO" id="GO:0005042">
    <property type="term" value="F:netrin receptor activity"/>
    <property type="evidence" value="ECO:0007669"/>
    <property type="project" value="InterPro"/>
</dbReference>
<accession>A0A9Q0YAP9</accession>